<gene>
    <name evidence="4" type="ORF">P1J78_07630</name>
</gene>
<reference evidence="4" key="1">
    <citation type="submission" date="2023-03" db="EMBL/GenBank/DDBJ databases">
        <title>Multiphase analysis and comparison of six strains from genera Psychromarinibacter, Lutimaribacter, and Maritimibacter, including a novel species: Psychromarinibacter sediminicola sp. nov.</title>
        <authorList>
            <person name="Wang Y.-H."/>
            <person name="Ye M.-Q."/>
            <person name="Du Z.-J."/>
        </authorList>
    </citation>
    <scope>NUCLEOTIDE SEQUENCE</scope>
    <source>
        <strain evidence="4">C21-152</strain>
    </source>
</reference>
<evidence type="ECO:0000313" key="4">
    <source>
        <dbReference type="EMBL" id="MDF0600595.1"/>
    </source>
</evidence>
<keyword evidence="2" id="KW-0012">Acyltransferase</keyword>
<keyword evidence="1" id="KW-0808">Transferase</keyword>
<dbReference type="PROSITE" id="PS51186">
    <property type="entry name" value="GNAT"/>
    <property type="match status" value="1"/>
</dbReference>
<dbReference type="PANTHER" id="PTHR43072">
    <property type="entry name" value="N-ACETYLTRANSFERASE"/>
    <property type="match status" value="1"/>
</dbReference>
<proteinExistence type="predicted"/>
<dbReference type="Proteomes" id="UP001220964">
    <property type="component" value="Unassembled WGS sequence"/>
</dbReference>
<keyword evidence="5" id="KW-1185">Reference proteome</keyword>
<evidence type="ECO:0000256" key="2">
    <source>
        <dbReference type="ARBA" id="ARBA00023315"/>
    </source>
</evidence>
<comment type="caution">
    <text evidence="4">The sequence shown here is derived from an EMBL/GenBank/DDBJ whole genome shotgun (WGS) entry which is preliminary data.</text>
</comment>
<dbReference type="SUPFAM" id="SSF55729">
    <property type="entry name" value="Acyl-CoA N-acyltransferases (Nat)"/>
    <property type="match status" value="1"/>
</dbReference>
<dbReference type="Gene3D" id="3.40.630.30">
    <property type="match status" value="1"/>
</dbReference>
<dbReference type="AlphaFoldDB" id="A0AAE3T9J7"/>
<feature type="domain" description="N-acetyltransferase" evidence="3">
    <location>
        <begin position="1"/>
        <end position="165"/>
    </location>
</feature>
<dbReference type="GO" id="GO:0016747">
    <property type="term" value="F:acyltransferase activity, transferring groups other than amino-acyl groups"/>
    <property type="evidence" value="ECO:0007669"/>
    <property type="project" value="InterPro"/>
</dbReference>
<evidence type="ECO:0000256" key="1">
    <source>
        <dbReference type="ARBA" id="ARBA00022679"/>
    </source>
</evidence>
<protein>
    <submittedName>
        <fullName evidence="4">GNAT family N-acetyltransferase</fullName>
    </submittedName>
</protein>
<accession>A0AAE3T9J7</accession>
<dbReference type="Pfam" id="PF00583">
    <property type="entry name" value="Acetyltransf_1"/>
    <property type="match status" value="1"/>
</dbReference>
<dbReference type="InterPro" id="IPR000182">
    <property type="entry name" value="GNAT_dom"/>
</dbReference>
<evidence type="ECO:0000313" key="5">
    <source>
        <dbReference type="Proteomes" id="UP001220964"/>
    </source>
</evidence>
<name>A0AAE3T9J7_9RHOB</name>
<evidence type="ECO:0000259" key="3">
    <source>
        <dbReference type="PROSITE" id="PS51186"/>
    </source>
</evidence>
<dbReference type="RefSeq" id="WP_275566738.1">
    <property type="nucleotide sequence ID" value="NZ_JARGYC010000015.1"/>
</dbReference>
<dbReference type="PANTHER" id="PTHR43072:SF51">
    <property type="entry name" value="ABC SUPERFAMILY TRANSPORT PROTEIN"/>
    <property type="match status" value="1"/>
</dbReference>
<dbReference type="InterPro" id="IPR016181">
    <property type="entry name" value="Acyl_CoA_acyltransferase"/>
</dbReference>
<dbReference type="CDD" id="cd04301">
    <property type="entry name" value="NAT_SF"/>
    <property type="match status" value="1"/>
</dbReference>
<dbReference type="EMBL" id="JARGYC010000015">
    <property type="protein sequence ID" value="MDF0600595.1"/>
    <property type="molecule type" value="Genomic_DNA"/>
</dbReference>
<organism evidence="4 5">
    <name type="scientific">Psychromarinibacter sediminicola</name>
    <dbReference type="NCBI Taxonomy" id="3033385"/>
    <lineage>
        <taxon>Bacteria</taxon>
        <taxon>Pseudomonadati</taxon>
        <taxon>Pseudomonadota</taxon>
        <taxon>Alphaproteobacteria</taxon>
        <taxon>Rhodobacterales</taxon>
        <taxon>Paracoccaceae</taxon>
        <taxon>Psychromarinibacter</taxon>
    </lineage>
</organism>
<sequence>MRIRPATASDAPAIAALWNPVIRDTLITFSPVEKTPDAVAADIAARTRDGHAFLVAEAETEGEGLAGFATYFQFRGGEGYARTMEHTVILAPAARGRGLGRALMAALEAHARAAGVHSIIAAVSSANPEGRAFHTAIGYEPVAILPEVGYKRGRWLDLHLMQKRL</sequence>